<comment type="catalytic activity">
    <reaction evidence="1">
        <text>Release of an N-terminal amino acid, Xaa-|-Yaa- from a peptide, amide or arylamide. Xaa is preferably Ala, but may be most amino acids including Pro (slow action). When a terminal hydrophobic residue is followed by a prolyl residue, the two may be released as an intact Xaa-Pro dipeptide.</text>
        <dbReference type="EC" id="3.4.11.2"/>
    </reaction>
</comment>
<comment type="function">
    <text evidence="12">Aminopeptidase N is involved in the degradation of intracellular peptides generated by protein breakdown during normal growth as well as in response to nutrient starvation.</text>
</comment>
<dbReference type="PANTHER" id="PTHR46322:SF1">
    <property type="entry name" value="PUROMYCIN-SENSITIVE AMINOPEPTIDASE"/>
    <property type="match status" value="1"/>
</dbReference>
<evidence type="ECO:0000259" key="15">
    <source>
        <dbReference type="Pfam" id="PF11940"/>
    </source>
</evidence>
<evidence type="ECO:0000313" key="18">
    <source>
        <dbReference type="EMBL" id="NVF15308.1"/>
    </source>
</evidence>
<feature type="domain" description="Peptidase M1 membrane alanine aminopeptidase" evidence="14">
    <location>
        <begin position="229"/>
        <end position="442"/>
    </location>
</feature>
<name>A0A7Y6REG4_9GAMM</name>
<dbReference type="GO" id="GO:0016285">
    <property type="term" value="F:alanyl aminopeptidase activity"/>
    <property type="evidence" value="ECO:0007669"/>
    <property type="project" value="UniProtKB-EC"/>
</dbReference>
<keyword evidence="8" id="KW-0479">Metal-binding</keyword>
<dbReference type="Gene3D" id="2.60.40.1840">
    <property type="match status" value="1"/>
</dbReference>
<dbReference type="GO" id="GO:0006508">
    <property type="term" value="P:proteolysis"/>
    <property type="evidence" value="ECO:0007669"/>
    <property type="project" value="UniProtKB-UniRule"/>
</dbReference>
<dbReference type="InterPro" id="IPR014782">
    <property type="entry name" value="Peptidase_M1_dom"/>
</dbReference>
<dbReference type="Pfam" id="PF01433">
    <property type="entry name" value="Peptidase_M1"/>
    <property type="match status" value="1"/>
</dbReference>
<dbReference type="InterPro" id="IPR012779">
    <property type="entry name" value="Peptidase_M1_pepN"/>
</dbReference>
<evidence type="ECO:0000256" key="7">
    <source>
        <dbReference type="ARBA" id="ARBA00022670"/>
    </source>
</evidence>
<evidence type="ECO:0000256" key="8">
    <source>
        <dbReference type="ARBA" id="ARBA00022723"/>
    </source>
</evidence>
<evidence type="ECO:0000256" key="12">
    <source>
        <dbReference type="ARBA" id="ARBA00059739"/>
    </source>
</evidence>
<dbReference type="Gene3D" id="2.60.40.1730">
    <property type="entry name" value="tricorn interacting facor f3 domain"/>
    <property type="match status" value="1"/>
</dbReference>
<dbReference type="Gene3D" id="1.25.50.10">
    <property type="entry name" value="Peptidase M1, alanyl aminopeptidase, C-terminal domain"/>
    <property type="match status" value="1"/>
</dbReference>
<dbReference type="Gene3D" id="3.30.2010.30">
    <property type="match status" value="1"/>
</dbReference>
<dbReference type="Proteomes" id="UP000589984">
    <property type="component" value="Unassembled WGS sequence"/>
</dbReference>
<dbReference type="NCBIfam" id="TIGR02414">
    <property type="entry name" value="pepN_proteo"/>
    <property type="match status" value="1"/>
</dbReference>
<dbReference type="InterPro" id="IPR024601">
    <property type="entry name" value="Peptidase_M1_pepN_C"/>
</dbReference>
<dbReference type="FunFam" id="3.30.2010.30:FF:000002">
    <property type="entry name" value="Putative aminopeptidase N"/>
    <property type="match status" value="1"/>
</dbReference>
<protein>
    <recommendedName>
        <fullName evidence="5 13">Aminopeptidase N</fullName>
        <ecNumber evidence="4 13">3.4.11.2</ecNumber>
    </recommendedName>
</protein>
<evidence type="ECO:0000256" key="5">
    <source>
        <dbReference type="ARBA" id="ARBA00015611"/>
    </source>
</evidence>
<evidence type="ECO:0000259" key="16">
    <source>
        <dbReference type="Pfam" id="PF17432"/>
    </source>
</evidence>
<comment type="cofactor">
    <cofactor evidence="2">
        <name>Zn(2+)</name>
        <dbReference type="ChEBI" id="CHEBI:29105"/>
    </cofactor>
</comment>
<dbReference type="EMBL" id="JABWCV010000016">
    <property type="protein sequence ID" value="NVF15308.1"/>
    <property type="molecule type" value="Genomic_DNA"/>
</dbReference>
<dbReference type="InterPro" id="IPR027268">
    <property type="entry name" value="Peptidase_M4/M1_CTD_sf"/>
</dbReference>
<dbReference type="GO" id="GO:0008270">
    <property type="term" value="F:zinc ion binding"/>
    <property type="evidence" value="ECO:0007669"/>
    <property type="project" value="InterPro"/>
</dbReference>
<dbReference type="PANTHER" id="PTHR46322">
    <property type="entry name" value="PUROMYCIN-SENSITIVE AMINOPEPTIDASE"/>
    <property type="match status" value="1"/>
</dbReference>
<evidence type="ECO:0000313" key="19">
    <source>
        <dbReference type="Proteomes" id="UP000589984"/>
    </source>
</evidence>
<dbReference type="SUPFAM" id="SSF55486">
    <property type="entry name" value="Metalloproteases ('zincins'), catalytic domain"/>
    <property type="match status" value="1"/>
</dbReference>
<dbReference type="InterPro" id="IPR038438">
    <property type="entry name" value="PepN_Ig-like_sf"/>
</dbReference>
<dbReference type="GO" id="GO:0008237">
    <property type="term" value="F:metallopeptidase activity"/>
    <property type="evidence" value="ECO:0007669"/>
    <property type="project" value="UniProtKB-UniRule"/>
</dbReference>
<evidence type="ECO:0000256" key="10">
    <source>
        <dbReference type="ARBA" id="ARBA00022833"/>
    </source>
</evidence>
<dbReference type="FunFam" id="2.60.40.1840:FF:000001">
    <property type="entry name" value="Aminopeptidase N"/>
    <property type="match status" value="1"/>
</dbReference>
<keyword evidence="7" id="KW-0645">Protease</keyword>
<evidence type="ECO:0000259" key="17">
    <source>
        <dbReference type="Pfam" id="PF17900"/>
    </source>
</evidence>
<evidence type="ECO:0000256" key="6">
    <source>
        <dbReference type="ARBA" id="ARBA00022438"/>
    </source>
</evidence>
<feature type="domain" description="Peptidase M1 alanyl aminopeptidase Ig-like fold" evidence="15">
    <location>
        <begin position="447"/>
        <end position="550"/>
    </location>
</feature>
<dbReference type="EC" id="3.4.11.2" evidence="4 13"/>
<dbReference type="SUPFAM" id="SSF63737">
    <property type="entry name" value="Leukotriene A4 hydrolase N-terminal domain"/>
    <property type="match status" value="1"/>
</dbReference>
<dbReference type="InterPro" id="IPR037144">
    <property type="entry name" value="Peptidase_M1_pepN_C_sf"/>
</dbReference>
<sequence>MSDPQPVYLSDYQPPAYRVTHTELTFDLDPAATRVKARLLIERHAKADANAPLVLNGEHLKLISLSIDATPLNESAYQVDAETLSIANVPERFVLESEVEIAPQENTALEGLYQSNGMYCTQCEAEGFRRITFYPDRPDVMATFKVTVIGDQQREPVLLANGNPLERGELEGGRHFVTWEDPHPKPCYLFALVAGNLHSVEDHFTTMSGREVTLQVWVEQENLDKTEHAMASLKRAMVWDEQAYGREYDLDLFMIVAVNDFNMGAMENKGLNIFNSAAVLTHPHTATDAAFQNVEGIVAHEYFHNWSGNRVTCRDWFQLSLKEGFTVFRDQCFSADTNSAPVKRIQDVSFFRTAQFAEDAGPTAHPIRPDHFIEITNFYTLTIYEKGAEVVRMLRNLVGEENFRRGSDLYFERFDGQAVTIEDFVGCMAETSGEDLSQFMRWYSQAGTPDIDAHGEYDYVHGEYHLTLRQRTPATPGQPDKLPLHIPVRMGLVGTKSGQDLTLTLNGEKIGKDAVIHLRDDEQTFVFTDVAEAPVPSLLREFSAPVKLHFPYSREDLAFLLTHDSDGFNRWDAGQRLALLALDDLIAAHRNSVEKVMDSRVVDAFKTLLNGPISDKAVLAEMLTLPSEAYIAEQQPIVDVDAIHAAREFVRQSLALALREEFVAIYEANVTEEPYAPTPEQIAQRSLKNVALSYLMSIEDEQGLALCEAQFSADHNMTDVRQALTLLVHSDRDDLASPALKSFGEKWAHDPLVMDQWFTIQVSRPQGDVLERVKYLMQHPAFSLKNPNKVRALIGAFAQNRVNFHRLDGQGYQLLADVVIELNRLNPEIAARLITPLTRWQRFDETRQVLMRSQLERIRQQPLSPNVYEVVEKALA</sequence>
<keyword evidence="19" id="KW-1185">Reference proteome</keyword>
<dbReference type="Gene3D" id="1.10.390.10">
    <property type="entry name" value="Neutral Protease Domain 2"/>
    <property type="match status" value="1"/>
</dbReference>
<accession>A0A7Y6REG4</accession>
<keyword evidence="6 18" id="KW-0031">Aminopeptidase</keyword>
<dbReference type="FunFam" id="2.60.40.1730:FF:000005">
    <property type="entry name" value="Aminopeptidase N"/>
    <property type="match status" value="1"/>
</dbReference>
<gene>
    <name evidence="18" type="primary">pepN</name>
    <name evidence="18" type="ORF">HUO07_14155</name>
</gene>
<feature type="domain" description="Aminopeptidase N-like N-terminal" evidence="17">
    <location>
        <begin position="21"/>
        <end position="189"/>
    </location>
</feature>
<evidence type="ECO:0000256" key="2">
    <source>
        <dbReference type="ARBA" id="ARBA00001947"/>
    </source>
</evidence>
<dbReference type="InterPro" id="IPR001930">
    <property type="entry name" value="Peptidase_M1"/>
</dbReference>
<evidence type="ECO:0000256" key="1">
    <source>
        <dbReference type="ARBA" id="ARBA00000098"/>
    </source>
</evidence>
<organism evidence="18 19">
    <name type="scientific">Vreelandella maris</name>
    <dbReference type="NCBI Taxonomy" id="2729617"/>
    <lineage>
        <taxon>Bacteria</taxon>
        <taxon>Pseudomonadati</taxon>
        <taxon>Pseudomonadota</taxon>
        <taxon>Gammaproteobacteria</taxon>
        <taxon>Oceanospirillales</taxon>
        <taxon>Halomonadaceae</taxon>
        <taxon>Vreelandella</taxon>
    </lineage>
</organism>
<keyword evidence="9 18" id="KW-0378">Hydrolase</keyword>
<evidence type="ECO:0000256" key="4">
    <source>
        <dbReference type="ARBA" id="ARBA00012564"/>
    </source>
</evidence>
<reference evidence="18 19" key="1">
    <citation type="submission" date="2020-06" db="EMBL/GenBank/DDBJ databases">
        <title>Halomonas sp. QX-1 draft genome sequence.</title>
        <authorList>
            <person name="Qiu X."/>
        </authorList>
    </citation>
    <scope>NUCLEOTIDE SEQUENCE [LARGE SCALE GENOMIC DNA]</scope>
    <source>
        <strain evidence="18 19">QX-1</strain>
    </source>
</reference>
<keyword evidence="11" id="KW-0482">Metalloprotease</keyword>
<dbReference type="AlphaFoldDB" id="A0A7Y6REG4"/>
<evidence type="ECO:0000256" key="13">
    <source>
        <dbReference type="NCBIfam" id="TIGR02414"/>
    </source>
</evidence>
<comment type="caution">
    <text evidence="18">The sequence shown here is derived from an EMBL/GenBank/DDBJ whole genome shotgun (WGS) entry which is preliminary data.</text>
</comment>
<comment type="similarity">
    <text evidence="3">Belongs to the peptidase M1 family.</text>
</comment>
<keyword evidence="10" id="KW-0862">Zinc</keyword>
<feature type="domain" description="Peptidase M1 alanyl aminopeptidase C-terminal" evidence="16">
    <location>
        <begin position="555"/>
        <end position="876"/>
    </location>
</feature>
<dbReference type="CDD" id="cd09600">
    <property type="entry name" value="M1_APN"/>
    <property type="match status" value="1"/>
</dbReference>
<dbReference type="InterPro" id="IPR045357">
    <property type="entry name" value="Aminopeptidase_N-like_N"/>
</dbReference>
<dbReference type="Pfam" id="PF11940">
    <property type="entry name" value="DUF3458"/>
    <property type="match status" value="1"/>
</dbReference>
<dbReference type="Pfam" id="PF17432">
    <property type="entry name" value="DUF3458_C"/>
    <property type="match status" value="1"/>
</dbReference>
<dbReference type="InterPro" id="IPR035414">
    <property type="entry name" value="Peptidase_M1_pepN_Ig-like"/>
</dbReference>
<dbReference type="RefSeq" id="WP_176304131.1">
    <property type="nucleotide sequence ID" value="NZ_JABWCV010000016.1"/>
</dbReference>
<evidence type="ECO:0000256" key="3">
    <source>
        <dbReference type="ARBA" id="ARBA00010136"/>
    </source>
</evidence>
<dbReference type="PRINTS" id="PR00756">
    <property type="entry name" value="ALADIPTASE"/>
</dbReference>
<dbReference type="InterPro" id="IPR042097">
    <property type="entry name" value="Aminopeptidase_N-like_N_sf"/>
</dbReference>
<dbReference type="Pfam" id="PF17900">
    <property type="entry name" value="Peptidase_M1_N"/>
    <property type="match status" value="1"/>
</dbReference>
<proteinExistence type="inferred from homology"/>
<evidence type="ECO:0000256" key="9">
    <source>
        <dbReference type="ARBA" id="ARBA00022801"/>
    </source>
</evidence>
<evidence type="ECO:0000259" key="14">
    <source>
        <dbReference type="Pfam" id="PF01433"/>
    </source>
</evidence>
<evidence type="ECO:0000256" key="11">
    <source>
        <dbReference type="ARBA" id="ARBA00023049"/>
    </source>
</evidence>